<dbReference type="EMBL" id="JASBWS010000103">
    <property type="protein sequence ID" value="KAJ9097457.1"/>
    <property type="molecule type" value="Genomic_DNA"/>
</dbReference>
<reference evidence="1" key="1">
    <citation type="submission" date="2023-04" db="EMBL/GenBank/DDBJ databases">
        <title>Draft Genome sequencing of Naganishia species isolated from polar environments using Oxford Nanopore Technology.</title>
        <authorList>
            <person name="Leo P."/>
            <person name="Venkateswaran K."/>
        </authorList>
    </citation>
    <scope>NUCLEOTIDE SEQUENCE</scope>
    <source>
        <strain evidence="1">MNA-CCFEE 5262</strain>
    </source>
</reference>
<organism evidence="1 2">
    <name type="scientific">Naganishia adeliensis</name>
    <dbReference type="NCBI Taxonomy" id="92952"/>
    <lineage>
        <taxon>Eukaryota</taxon>
        <taxon>Fungi</taxon>
        <taxon>Dikarya</taxon>
        <taxon>Basidiomycota</taxon>
        <taxon>Agaricomycotina</taxon>
        <taxon>Tremellomycetes</taxon>
        <taxon>Filobasidiales</taxon>
        <taxon>Filobasidiaceae</taxon>
        <taxon>Naganishia</taxon>
    </lineage>
</organism>
<name>A0ACC2VFV7_9TREE</name>
<accession>A0ACC2VFV7</accession>
<keyword evidence="2" id="KW-1185">Reference proteome</keyword>
<evidence type="ECO:0000313" key="1">
    <source>
        <dbReference type="EMBL" id="KAJ9097457.1"/>
    </source>
</evidence>
<protein>
    <submittedName>
        <fullName evidence="1">Uncharacterized protein</fullName>
    </submittedName>
</protein>
<gene>
    <name evidence="1" type="ORF">QFC20_006198</name>
</gene>
<dbReference type="Proteomes" id="UP001230649">
    <property type="component" value="Unassembled WGS sequence"/>
</dbReference>
<proteinExistence type="predicted"/>
<sequence>MASTKDTSLSKAHSLTNQANLLMSNVTGTGNKSDPVILQQALDAFEQGTTLFEQASKDIRDHGAITTVNLLIIQNRKQVKDITRRLNLLKIQERQRQKAQMLSHSPSSNPVAARGTGARESSREVSTKTAGTSEDPGRTGIVKGDAGHHSGSIIDPDMRPRRRRANPGMSMMGSSIFGSSTTGPKEVWQQASSLPGPAPLGSPITSVRKEESMEDKPNTKAVEGTRSLSQSPDDRMRRGMRGGSTATSTSASSMYDGSVYTSGVGYSQGSRSNGSSTFGAFDGEDSFVYFTHPLGSSDPFARFWNVLETAIDQISNPVAFASLPVELPQVPDPIHDAFVKKHRRKHKDKNGKGKHREKEGNKENRDRRNKRKDDAPRKCSIFLSLLTCLKQSSSTLHASAQSNLSAVTVNGKSPEELALENVNLRRSLDALSLRNQVLEQELDTYKQQSDQRQEMMKSVVLGVRREAQKALMQSQMLGSMYLDAGDKEQDRGSVGSSRMGSPLRRTAKPRDKNIPEGRSPDQRMKSLSLGDDEDPFAMDEDDSLETVQEVQALIADALLKRVEWSDGEREVTDLSTLQRRLQEMEAENQILQIENQRSRSHLQKYRDRFERMKISSRAKKEAKMTTGGIQRTSDLPTLGEEGE</sequence>
<comment type="caution">
    <text evidence="1">The sequence shown here is derived from an EMBL/GenBank/DDBJ whole genome shotgun (WGS) entry which is preliminary data.</text>
</comment>
<evidence type="ECO:0000313" key="2">
    <source>
        <dbReference type="Proteomes" id="UP001230649"/>
    </source>
</evidence>